<accession>A0A2I4FC40</accession>
<dbReference type="Gramene" id="Jr09_10490_p1">
    <property type="protein sequence ID" value="cds.Jr09_10490_p1"/>
    <property type="gene ID" value="Jr09_10490"/>
</dbReference>
<dbReference type="OrthoDB" id="755659at2759"/>
<feature type="region of interest" description="Disordered" evidence="1">
    <location>
        <begin position="592"/>
        <end position="619"/>
    </location>
</feature>
<feature type="region of interest" description="Disordered" evidence="1">
    <location>
        <begin position="103"/>
        <end position="129"/>
    </location>
</feature>
<dbReference type="RefSeq" id="XP_018829222.1">
    <property type="nucleotide sequence ID" value="XM_018973677.2"/>
</dbReference>
<dbReference type="Proteomes" id="UP000235220">
    <property type="component" value="Chromosome 9"/>
</dbReference>
<dbReference type="KEGG" id="jre:108997415"/>
<reference evidence="3" key="1">
    <citation type="submission" date="2025-08" db="UniProtKB">
        <authorList>
            <consortium name="RefSeq"/>
        </authorList>
    </citation>
    <scope>IDENTIFICATION</scope>
    <source>
        <tissue evidence="3">Leaves</tissue>
    </source>
</reference>
<name>A0A2I4FC40_JUGRE</name>
<dbReference type="FunCoup" id="A0A2I4FC40">
    <property type="interactions" value="2121"/>
</dbReference>
<sequence length="672" mass="73839">MDALELPFPLDVAAPKLMGSDGFVRAGVTVKEAEAREQGGVPVLVSPPIARCSSVLRKKESACCDKVPDTEMCTLASQLPTFQGEDVSEHLYGMGKNRRLEYPRSDSVQLQRKAAKASRSGGVSSKRPRLAQMEDSMSLAGVEDKMDITDKLGPFPTRRISPENTPLLTQKNTFNKRSDKRGLKVPAKIKYDSFSMKAGLLNFSSASGGNNFFGLYGLKLDTNDITMLVDELALNDLLDGTYKCSSMVKDKGKKAENMSEDILHSVRKAFSVLQLSRPVQSQDIADVDSFSNKKISTCIVSSVSGNKGESCTPDLSTCNKDSYSKPDMLVNPLDLPLYQPKDILKNLVLAEPKDLESLLLDAAKSSLRNTSDIRPGKQMSRRVSLPPFPWSHTFSGHCRNNSDAIKSATTRSACQGRWVMIGNVSSFPRTTTDFLASIESLTYDQSLVPPGLSSENKISPLTSVRFPWSDRDSLSSATYSKASHIFRDPGGQVNYQGNAGQCPRLIAAAQTLYDIANHSVKQNPDGMIRWPKKPPQKAMRARKLKSNGKHEEIFATSIPLFSSNNLVRNVDPLVSSKKPKLSMIESSKDLDHSNCLRKGPLSWSTPRSSRSSPGKSTKDTIAEIKHSTVSILKQSCTMPPPTRVLDKACNNSLQKVRKLLPMDWNRGRDGLE</sequence>
<evidence type="ECO:0000313" key="3">
    <source>
        <dbReference type="RefSeq" id="XP_018829222.1"/>
    </source>
</evidence>
<dbReference type="GeneID" id="108997415"/>
<dbReference type="AlphaFoldDB" id="A0A2I4FC40"/>
<feature type="compositionally biased region" description="Low complexity" evidence="1">
    <location>
        <begin position="602"/>
        <end position="615"/>
    </location>
</feature>
<dbReference type="STRING" id="51240.A0A2I4FC40"/>
<dbReference type="PANTHER" id="PTHR36723">
    <property type="entry name" value="F22C12.19"/>
    <property type="match status" value="1"/>
</dbReference>
<evidence type="ECO:0000256" key="1">
    <source>
        <dbReference type="SAM" id="MobiDB-lite"/>
    </source>
</evidence>
<evidence type="ECO:0000313" key="2">
    <source>
        <dbReference type="Proteomes" id="UP000235220"/>
    </source>
</evidence>
<dbReference type="PANTHER" id="PTHR36723:SF1">
    <property type="entry name" value="F22C12.19"/>
    <property type="match status" value="1"/>
</dbReference>
<organism evidence="2 3">
    <name type="scientific">Juglans regia</name>
    <name type="common">English walnut</name>
    <dbReference type="NCBI Taxonomy" id="51240"/>
    <lineage>
        <taxon>Eukaryota</taxon>
        <taxon>Viridiplantae</taxon>
        <taxon>Streptophyta</taxon>
        <taxon>Embryophyta</taxon>
        <taxon>Tracheophyta</taxon>
        <taxon>Spermatophyta</taxon>
        <taxon>Magnoliopsida</taxon>
        <taxon>eudicotyledons</taxon>
        <taxon>Gunneridae</taxon>
        <taxon>Pentapetalae</taxon>
        <taxon>rosids</taxon>
        <taxon>fabids</taxon>
        <taxon>Fagales</taxon>
        <taxon>Juglandaceae</taxon>
        <taxon>Juglans</taxon>
    </lineage>
</organism>
<keyword evidence="2" id="KW-1185">Reference proteome</keyword>
<protein>
    <submittedName>
        <fullName evidence="3">Uncharacterized protein LOC108997415</fullName>
    </submittedName>
</protein>
<proteinExistence type="predicted"/>
<gene>
    <name evidence="3" type="primary">LOC108997415</name>
</gene>